<evidence type="ECO:0000313" key="2">
    <source>
        <dbReference type="Proteomes" id="UP000308600"/>
    </source>
</evidence>
<organism evidence="1 2">
    <name type="scientific">Pluteus cervinus</name>
    <dbReference type="NCBI Taxonomy" id="181527"/>
    <lineage>
        <taxon>Eukaryota</taxon>
        <taxon>Fungi</taxon>
        <taxon>Dikarya</taxon>
        <taxon>Basidiomycota</taxon>
        <taxon>Agaricomycotina</taxon>
        <taxon>Agaricomycetes</taxon>
        <taxon>Agaricomycetidae</taxon>
        <taxon>Agaricales</taxon>
        <taxon>Pluteineae</taxon>
        <taxon>Pluteaceae</taxon>
        <taxon>Pluteus</taxon>
    </lineage>
</organism>
<reference evidence="1 2" key="1">
    <citation type="journal article" date="2019" name="Nat. Ecol. Evol.">
        <title>Megaphylogeny resolves global patterns of mushroom evolution.</title>
        <authorList>
            <person name="Varga T."/>
            <person name="Krizsan K."/>
            <person name="Foldi C."/>
            <person name="Dima B."/>
            <person name="Sanchez-Garcia M."/>
            <person name="Sanchez-Ramirez S."/>
            <person name="Szollosi G.J."/>
            <person name="Szarkandi J.G."/>
            <person name="Papp V."/>
            <person name="Albert L."/>
            <person name="Andreopoulos W."/>
            <person name="Angelini C."/>
            <person name="Antonin V."/>
            <person name="Barry K.W."/>
            <person name="Bougher N.L."/>
            <person name="Buchanan P."/>
            <person name="Buyck B."/>
            <person name="Bense V."/>
            <person name="Catcheside P."/>
            <person name="Chovatia M."/>
            <person name="Cooper J."/>
            <person name="Damon W."/>
            <person name="Desjardin D."/>
            <person name="Finy P."/>
            <person name="Geml J."/>
            <person name="Haridas S."/>
            <person name="Hughes K."/>
            <person name="Justo A."/>
            <person name="Karasinski D."/>
            <person name="Kautmanova I."/>
            <person name="Kiss B."/>
            <person name="Kocsube S."/>
            <person name="Kotiranta H."/>
            <person name="LaButti K.M."/>
            <person name="Lechner B.E."/>
            <person name="Liimatainen K."/>
            <person name="Lipzen A."/>
            <person name="Lukacs Z."/>
            <person name="Mihaltcheva S."/>
            <person name="Morgado L.N."/>
            <person name="Niskanen T."/>
            <person name="Noordeloos M.E."/>
            <person name="Ohm R.A."/>
            <person name="Ortiz-Santana B."/>
            <person name="Ovrebo C."/>
            <person name="Racz N."/>
            <person name="Riley R."/>
            <person name="Savchenko A."/>
            <person name="Shiryaev A."/>
            <person name="Soop K."/>
            <person name="Spirin V."/>
            <person name="Szebenyi C."/>
            <person name="Tomsovsky M."/>
            <person name="Tulloss R.E."/>
            <person name="Uehling J."/>
            <person name="Grigoriev I.V."/>
            <person name="Vagvolgyi C."/>
            <person name="Papp T."/>
            <person name="Martin F.M."/>
            <person name="Miettinen O."/>
            <person name="Hibbett D.S."/>
            <person name="Nagy L.G."/>
        </authorList>
    </citation>
    <scope>NUCLEOTIDE SEQUENCE [LARGE SCALE GENOMIC DNA]</scope>
    <source>
        <strain evidence="1 2">NL-1719</strain>
    </source>
</reference>
<proteinExistence type="predicted"/>
<evidence type="ECO:0000313" key="1">
    <source>
        <dbReference type="EMBL" id="TFK64604.1"/>
    </source>
</evidence>
<gene>
    <name evidence="1" type="ORF">BDN72DRAFT_846424</name>
</gene>
<accession>A0ACD3AGV7</accession>
<sequence length="152" mass="17341">MFPLSCLGHFPCIVQVNQGYTGSNWEEDDSFASHKFLSLHHETLQCLILKMLDPLCFPYLWFTPSSDPLPKLSTIHLELKNPGVHGRSAWQTLDTLPKFTPFIDTLTTLSLVGTVSILRRPRAPSSGTSQRNIIWAKRHHPKIPLRRFILQP</sequence>
<dbReference type="Proteomes" id="UP000308600">
    <property type="component" value="Unassembled WGS sequence"/>
</dbReference>
<protein>
    <submittedName>
        <fullName evidence="1">Uncharacterized protein</fullName>
    </submittedName>
</protein>
<name>A0ACD3AGV7_9AGAR</name>
<dbReference type="EMBL" id="ML208468">
    <property type="protein sequence ID" value="TFK64604.1"/>
    <property type="molecule type" value="Genomic_DNA"/>
</dbReference>
<keyword evidence="2" id="KW-1185">Reference proteome</keyword>